<evidence type="ECO:0000259" key="4">
    <source>
        <dbReference type="PROSITE" id="PS50102"/>
    </source>
</evidence>
<reference evidence="5 7" key="1">
    <citation type="journal article" date="2011" name="Science">
        <title>Comparative functional genomics of the fission yeasts.</title>
        <authorList>
            <person name="Rhind N."/>
            <person name="Chen Z."/>
            <person name="Yassour M."/>
            <person name="Thompson D.A."/>
            <person name="Haas B.J."/>
            <person name="Habib N."/>
            <person name="Wapinski I."/>
            <person name="Roy S."/>
            <person name="Lin M.F."/>
            <person name="Heiman D.I."/>
            <person name="Young S.K."/>
            <person name="Furuya K."/>
            <person name="Guo Y."/>
            <person name="Pidoux A."/>
            <person name="Chen H.M."/>
            <person name="Robbertse B."/>
            <person name="Goldberg J.M."/>
            <person name="Aoki K."/>
            <person name="Bayne E.H."/>
            <person name="Berlin A.M."/>
            <person name="Desjardins C.A."/>
            <person name="Dobbs E."/>
            <person name="Dukaj L."/>
            <person name="Fan L."/>
            <person name="FitzGerald M.G."/>
            <person name="French C."/>
            <person name="Gujja S."/>
            <person name="Hansen K."/>
            <person name="Keifenheim D."/>
            <person name="Levin J.Z."/>
            <person name="Mosher R.A."/>
            <person name="Mueller C.A."/>
            <person name="Pfiffner J."/>
            <person name="Priest M."/>
            <person name="Russ C."/>
            <person name="Smialowska A."/>
            <person name="Swoboda P."/>
            <person name="Sykes S.M."/>
            <person name="Vaughn M."/>
            <person name="Vengrova S."/>
            <person name="Yoder R."/>
            <person name="Zeng Q."/>
            <person name="Allshire R."/>
            <person name="Baulcombe D."/>
            <person name="Birren B.W."/>
            <person name="Brown W."/>
            <person name="Ekwall K."/>
            <person name="Kellis M."/>
            <person name="Leatherwood J."/>
            <person name="Levin H."/>
            <person name="Margalit H."/>
            <person name="Martienssen R."/>
            <person name="Nieduszynski C.A."/>
            <person name="Spatafora J.W."/>
            <person name="Friedman N."/>
            <person name="Dalgaard J.Z."/>
            <person name="Baumann P."/>
            <person name="Niki H."/>
            <person name="Regev A."/>
            <person name="Nusbaum C."/>
        </authorList>
    </citation>
    <scope>NUCLEOTIDE SEQUENCE [LARGE SCALE GENOMIC DNA]</scope>
    <source>
        <strain evidence="7">yFS275 / FY16936</strain>
    </source>
</reference>
<dbReference type="PANTHER" id="PTHR18806:SF4">
    <property type="entry name" value="RNA-BINDING PROTEIN 25"/>
    <property type="match status" value="1"/>
</dbReference>
<feature type="compositionally biased region" description="Basic and acidic residues" evidence="3">
    <location>
        <begin position="488"/>
        <end position="502"/>
    </location>
</feature>
<gene>
    <name evidence="6" type="primary">usp107</name>
    <name evidence="5" type="ORF">SJAG_04163</name>
</gene>
<dbReference type="SUPFAM" id="SSF54928">
    <property type="entry name" value="RNA-binding domain, RBD"/>
    <property type="match status" value="1"/>
</dbReference>
<dbReference type="HOGENOM" id="CLU_413975_0_0_1"/>
<evidence type="ECO:0000313" key="5">
    <source>
        <dbReference type="EMBL" id="EEB08988.2"/>
    </source>
</evidence>
<dbReference type="CDD" id="cd12446">
    <property type="entry name" value="RRM_RBM25"/>
    <property type="match status" value="1"/>
</dbReference>
<name>B6K634_SCHJY</name>
<dbReference type="Proteomes" id="UP000001744">
    <property type="component" value="Unassembled WGS sequence"/>
</dbReference>
<keyword evidence="1" id="KW-0694">RNA-binding</keyword>
<keyword evidence="2" id="KW-0175">Coiled coil</keyword>
<accession>B6K634</accession>
<evidence type="ECO:0000256" key="3">
    <source>
        <dbReference type="SAM" id="MobiDB-lite"/>
    </source>
</evidence>
<dbReference type="PROSITE" id="PS50102">
    <property type="entry name" value="RRM"/>
    <property type="match status" value="1"/>
</dbReference>
<dbReference type="InterPro" id="IPR052768">
    <property type="entry name" value="RBM25"/>
</dbReference>
<proteinExistence type="predicted"/>
<dbReference type="PANTHER" id="PTHR18806">
    <property type="entry name" value="RBM25 PROTEIN"/>
    <property type="match status" value="1"/>
</dbReference>
<dbReference type="GO" id="GO:0003729">
    <property type="term" value="F:mRNA binding"/>
    <property type="evidence" value="ECO:0000318"/>
    <property type="project" value="GO_Central"/>
</dbReference>
<evidence type="ECO:0000256" key="1">
    <source>
        <dbReference type="PROSITE-ProRule" id="PRU00176"/>
    </source>
</evidence>
<dbReference type="OrthoDB" id="6275295at2759"/>
<dbReference type="InterPro" id="IPR035979">
    <property type="entry name" value="RBD_domain_sf"/>
</dbReference>
<feature type="domain" description="RRM" evidence="4">
    <location>
        <begin position="135"/>
        <end position="222"/>
    </location>
</feature>
<dbReference type="EMBL" id="KE651167">
    <property type="protein sequence ID" value="EEB08988.2"/>
    <property type="molecule type" value="Genomic_DNA"/>
</dbReference>
<dbReference type="STRING" id="402676.B6K634"/>
<feature type="compositionally biased region" description="Basic and acidic residues" evidence="3">
    <location>
        <begin position="389"/>
        <end position="400"/>
    </location>
</feature>
<feature type="region of interest" description="Disordered" evidence="3">
    <location>
        <begin position="480"/>
        <end position="511"/>
    </location>
</feature>
<dbReference type="GeneID" id="7049330"/>
<feature type="region of interest" description="Disordered" evidence="3">
    <location>
        <begin position="381"/>
        <end position="400"/>
    </location>
</feature>
<sequence length="663" mass="76946">MSYPNQQAATYPYGYVQNAAPLAVPFQPVVASLPSDYKLSYPKLYPIQNALIPQQNNDPLSTVDLSAPVIRFQDLVSSKQTKDTTFNTNEANKNVSKTSKSENAFVQQGREQNHPAATQKEVRPLLNVSTNQMKRMLLISDVPKALDDFWMDKVLRLSGKLIAWRRIVDENDEPTSFGFAEFENTEQFSRALEVLSNYEFKLGGESNPTVEKLTIQVDKANESLIKDWRNNRYYKNKHESAIIQQIYANLDRISLDITNPDIRARIERAAKQAKEKQERALRESKMSTITINAADLEGINPDQLPMIENEIRSFRDRSALKEREKQRAQEEYTRLRREFKERERKAEQELLEPLFKRPVAQKLLQLSSSLQSMLLAEESYPSDLTDEEIANREKEREKAKEEESFYSRERRWFNRERARAAALEREDLREHDEEARRVSQRRHYSEKLATFDDDEEARTSRDEYFVDRAAWIRHRAVARVREEDADEQDRRADERNAQHRDTSANGGAAHEKTITSEMPFHEGPVKLSLQPAQQPAKRDLSEKLMLPEEEEDEEDESVMLSLYEKSTKNKEASTEKEQEGETKTYTGAHCSNSNGSRRIVDITCSLGCCYGGAIDKSIGELCYQKDYRVHWYSRTIAHHIYHRAFEAAQGCRRAYERTRTCTR</sequence>
<organism evidence="5 7">
    <name type="scientific">Schizosaccharomyces japonicus (strain yFS275 / FY16936)</name>
    <name type="common">Fission yeast</name>
    <dbReference type="NCBI Taxonomy" id="402676"/>
    <lineage>
        <taxon>Eukaryota</taxon>
        <taxon>Fungi</taxon>
        <taxon>Dikarya</taxon>
        <taxon>Ascomycota</taxon>
        <taxon>Taphrinomycotina</taxon>
        <taxon>Schizosaccharomycetes</taxon>
        <taxon>Schizosaccharomycetales</taxon>
        <taxon>Schizosaccharomycetaceae</taxon>
        <taxon>Schizosaccharomyces</taxon>
    </lineage>
</organism>
<dbReference type="InterPro" id="IPR034268">
    <property type="entry name" value="RBM25_RRM"/>
</dbReference>
<feature type="coiled-coil region" evidence="2">
    <location>
        <begin position="311"/>
        <end position="352"/>
    </location>
</feature>
<dbReference type="eggNOG" id="KOG2253">
    <property type="taxonomic scope" value="Eukaryota"/>
</dbReference>
<dbReference type="VEuPathDB" id="FungiDB:SJAG_04163"/>
<dbReference type="AlphaFoldDB" id="B6K634"/>
<dbReference type="JaponicusDB" id="SJAG_04163">
    <property type="gene designation" value="usp107"/>
</dbReference>
<keyword evidence="7" id="KW-1185">Reference proteome</keyword>
<evidence type="ECO:0000256" key="2">
    <source>
        <dbReference type="SAM" id="Coils"/>
    </source>
</evidence>
<dbReference type="InterPro" id="IPR000504">
    <property type="entry name" value="RRM_dom"/>
</dbReference>
<evidence type="ECO:0000313" key="7">
    <source>
        <dbReference type="Proteomes" id="UP000001744"/>
    </source>
</evidence>
<protein>
    <submittedName>
        <fullName evidence="5">U1 snRNP-associated protein Usp107</fullName>
    </submittedName>
</protein>
<evidence type="ECO:0000313" key="6">
    <source>
        <dbReference type="JaponicusDB" id="SJAG_04163"/>
    </source>
</evidence>
<dbReference type="RefSeq" id="XP_002175281.2">
    <property type="nucleotide sequence ID" value="XM_002175245.2"/>
</dbReference>